<protein>
    <submittedName>
        <fullName evidence="1">Uncharacterized protein</fullName>
    </submittedName>
</protein>
<reference evidence="1 2" key="1">
    <citation type="submission" date="2020-07" db="EMBL/GenBank/DDBJ databases">
        <title>Streptomyces isolated from Indian soil.</title>
        <authorList>
            <person name="Mandal S."/>
            <person name="Maiti P.K."/>
        </authorList>
    </citation>
    <scope>NUCLEOTIDE SEQUENCE [LARGE SCALE GENOMIC DNA]</scope>
    <source>
        <strain evidence="1 2">PSKA54</strain>
    </source>
</reference>
<proteinExistence type="predicted"/>
<organism evidence="1 2">
    <name type="scientific">Streptomyces himalayensis subsp. aureolus</name>
    <dbReference type="NCBI Taxonomy" id="2758039"/>
    <lineage>
        <taxon>Bacteria</taxon>
        <taxon>Bacillati</taxon>
        <taxon>Actinomycetota</taxon>
        <taxon>Actinomycetes</taxon>
        <taxon>Kitasatosporales</taxon>
        <taxon>Streptomycetaceae</taxon>
        <taxon>Streptomyces</taxon>
        <taxon>Streptomyces himalayensis</taxon>
    </lineage>
</organism>
<name>A0A7W2CYD4_9ACTN</name>
<sequence>MAGNGGRFSWIAELEEDYIVPTISLIEGADREEVIRRLGGDPAVTRSLTALEAVELDVDDSEFVGVGRTGNITYTMESIGYVAAVPGVVRDLSRGGRCFSVRFDVNGADSVHYAVDGDLVVYEEHDGVVNSLRSDDPRWDTSWCDGLLDAEGRWGSNILALAERVMGVSVQRSWFKESLMTAELPSASRYAGTSHWDIP</sequence>
<dbReference type="AlphaFoldDB" id="A0A7W2CYD4"/>
<comment type="caution">
    <text evidence="1">The sequence shown here is derived from an EMBL/GenBank/DDBJ whole genome shotgun (WGS) entry which is preliminary data.</text>
</comment>
<evidence type="ECO:0000313" key="2">
    <source>
        <dbReference type="Proteomes" id="UP000586976"/>
    </source>
</evidence>
<dbReference type="InterPro" id="IPR045592">
    <property type="entry name" value="DUF6461"/>
</dbReference>
<gene>
    <name evidence="1" type="ORF">H1V43_08040</name>
</gene>
<dbReference type="Proteomes" id="UP000586976">
    <property type="component" value="Unassembled WGS sequence"/>
</dbReference>
<accession>A0A7W2CYD4</accession>
<dbReference type="Pfam" id="PF20062">
    <property type="entry name" value="DUF6461"/>
    <property type="match status" value="1"/>
</dbReference>
<keyword evidence="2" id="KW-1185">Reference proteome</keyword>
<dbReference type="EMBL" id="JACEQY010000005">
    <property type="protein sequence ID" value="MBA4861339.1"/>
    <property type="molecule type" value="Genomic_DNA"/>
</dbReference>
<evidence type="ECO:0000313" key="1">
    <source>
        <dbReference type="EMBL" id="MBA4861339.1"/>
    </source>
</evidence>
<dbReference type="RefSeq" id="WP_181863360.1">
    <property type="nucleotide sequence ID" value="NZ_JACEQY010000005.1"/>
</dbReference>